<dbReference type="SUPFAM" id="SSF53448">
    <property type="entry name" value="Nucleotide-diphospho-sugar transferases"/>
    <property type="match status" value="1"/>
</dbReference>
<dbReference type="PANTHER" id="PTHR43179:SF12">
    <property type="entry name" value="GALACTOFURANOSYLTRANSFERASE GLFT2"/>
    <property type="match status" value="1"/>
</dbReference>
<proteinExistence type="inferred from homology"/>
<accession>A0A1I0YL83</accession>
<evidence type="ECO:0000256" key="3">
    <source>
        <dbReference type="ARBA" id="ARBA00022676"/>
    </source>
</evidence>
<organism evidence="7 8">
    <name type="scientific">Acetitomaculum ruminis DSM 5522</name>
    <dbReference type="NCBI Taxonomy" id="1120918"/>
    <lineage>
        <taxon>Bacteria</taxon>
        <taxon>Bacillati</taxon>
        <taxon>Bacillota</taxon>
        <taxon>Clostridia</taxon>
        <taxon>Lachnospirales</taxon>
        <taxon>Lachnospiraceae</taxon>
        <taxon>Acetitomaculum</taxon>
    </lineage>
</organism>
<dbReference type="STRING" id="1120918.SAMN05216249_11047"/>
<dbReference type="InterPro" id="IPR001173">
    <property type="entry name" value="Glyco_trans_2-like"/>
</dbReference>
<dbReference type="RefSeq" id="WP_092872475.1">
    <property type="nucleotide sequence ID" value="NZ_FOJY01000010.1"/>
</dbReference>
<dbReference type="OrthoDB" id="9771846at2"/>
<keyword evidence="5" id="KW-1133">Transmembrane helix</keyword>
<dbReference type="Pfam" id="PF00535">
    <property type="entry name" value="Glycos_transf_2"/>
    <property type="match status" value="1"/>
</dbReference>
<dbReference type="InterPro" id="IPR029044">
    <property type="entry name" value="Nucleotide-diphossugar_trans"/>
</dbReference>
<keyword evidence="5" id="KW-0472">Membrane</keyword>
<dbReference type="PANTHER" id="PTHR43179">
    <property type="entry name" value="RHAMNOSYLTRANSFERASE WBBL"/>
    <property type="match status" value="1"/>
</dbReference>
<evidence type="ECO:0000259" key="6">
    <source>
        <dbReference type="Pfam" id="PF00535"/>
    </source>
</evidence>
<evidence type="ECO:0000256" key="1">
    <source>
        <dbReference type="ARBA" id="ARBA00004776"/>
    </source>
</evidence>
<dbReference type="CDD" id="cd04186">
    <property type="entry name" value="GT_2_like_c"/>
    <property type="match status" value="1"/>
</dbReference>
<dbReference type="Gene3D" id="3.90.550.10">
    <property type="entry name" value="Spore Coat Polysaccharide Biosynthesis Protein SpsA, Chain A"/>
    <property type="match status" value="1"/>
</dbReference>
<evidence type="ECO:0000256" key="2">
    <source>
        <dbReference type="ARBA" id="ARBA00006739"/>
    </source>
</evidence>
<name>A0A1I0YL83_9FIRM</name>
<reference evidence="7 8" key="1">
    <citation type="submission" date="2016-10" db="EMBL/GenBank/DDBJ databases">
        <authorList>
            <person name="de Groot N.N."/>
        </authorList>
    </citation>
    <scope>NUCLEOTIDE SEQUENCE [LARGE SCALE GENOMIC DNA]</scope>
    <source>
        <strain evidence="7 8">DSM 5522</strain>
    </source>
</reference>
<feature type="domain" description="Glycosyltransferase 2-like" evidence="6">
    <location>
        <begin position="5"/>
        <end position="175"/>
    </location>
</feature>
<keyword evidence="3" id="KW-0328">Glycosyltransferase</keyword>
<sequence length="320" mass="36990">MTQVTVVVPNYNGEKYIADCLKSLEKQEFKEFHTIVVDNGSTDNSREIIEKEFPKVKLLKLKENYGFARAVNEGIKASKTKYVILLNNDTIVFKRFVRELLNEIRRSKKIFSSQALMLSYQEKEIIDDAGDYYNALGWAFAREKGKNINEMKLKNGKKIFSSCGGAVIYNKELMEKTGYFDEEHFCYLEDVDIGYRAKILGYKNTLALKAKVLHVGSASSGSKYNDFKIRYSVRNNIYTAYKNMPFLQYIINMPLLFTGYFIKLIFYTKLGFLKSCLKGTIEGIGLCKKKKKFPFSSKNIKNYLKIQLELYVNIIRRIAG</sequence>
<keyword evidence="8" id="KW-1185">Reference proteome</keyword>
<evidence type="ECO:0000313" key="8">
    <source>
        <dbReference type="Proteomes" id="UP000198838"/>
    </source>
</evidence>
<evidence type="ECO:0000256" key="4">
    <source>
        <dbReference type="ARBA" id="ARBA00022679"/>
    </source>
</evidence>
<comment type="pathway">
    <text evidence="1">Cell wall biogenesis; cell wall polysaccharide biosynthesis.</text>
</comment>
<dbReference type="GO" id="GO:0016757">
    <property type="term" value="F:glycosyltransferase activity"/>
    <property type="evidence" value="ECO:0007669"/>
    <property type="project" value="UniProtKB-KW"/>
</dbReference>
<keyword evidence="4" id="KW-0808">Transferase</keyword>
<gene>
    <name evidence="7" type="ORF">SAMN05216249_11047</name>
</gene>
<dbReference type="EMBL" id="FOJY01000010">
    <property type="protein sequence ID" value="SFB13210.1"/>
    <property type="molecule type" value="Genomic_DNA"/>
</dbReference>
<feature type="transmembrane region" description="Helical" evidence="5">
    <location>
        <begin position="246"/>
        <end position="266"/>
    </location>
</feature>
<evidence type="ECO:0000256" key="5">
    <source>
        <dbReference type="SAM" id="Phobius"/>
    </source>
</evidence>
<comment type="similarity">
    <text evidence="2">Belongs to the glycosyltransferase 2 family.</text>
</comment>
<keyword evidence="5" id="KW-0812">Transmembrane</keyword>
<dbReference type="AlphaFoldDB" id="A0A1I0YL83"/>
<dbReference type="Proteomes" id="UP000198838">
    <property type="component" value="Unassembled WGS sequence"/>
</dbReference>
<evidence type="ECO:0000313" key="7">
    <source>
        <dbReference type="EMBL" id="SFB13210.1"/>
    </source>
</evidence>
<protein>
    <recommendedName>
        <fullName evidence="6">Glycosyltransferase 2-like domain-containing protein</fullName>
    </recommendedName>
</protein>